<name>A0ABW5R7Q7_9BACL</name>
<comment type="caution">
    <text evidence="3">The sequence shown here is derived from an EMBL/GenBank/DDBJ whole genome shotgun (WGS) entry which is preliminary data.</text>
</comment>
<dbReference type="EMBL" id="JBHUMM010000002">
    <property type="protein sequence ID" value="MFD2670454.1"/>
    <property type="molecule type" value="Genomic_DNA"/>
</dbReference>
<feature type="domain" description="Inositolphosphotransferase Aur1/Ipt1" evidence="2">
    <location>
        <begin position="92"/>
        <end position="251"/>
    </location>
</feature>
<dbReference type="Gene3D" id="1.20.144.10">
    <property type="entry name" value="Phosphatidic acid phosphatase type 2/haloperoxidase"/>
    <property type="match status" value="1"/>
</dbReference>
<accession>A0ABW5R7Q7</accession>
<organism evidence="3 4">
    <name type="scientific">Marinicrinis sediminis</name>
    <dbReference type="NCBI Taxonomy" id="1652465"/>
    <lineage>
        <taxon>Bacteria</taxon>
        <taxon>Bacillati</taxon>
        <taxon>Bacillota</taxon>
        <taxon>Bacilli</taxon>
        <taxon>Bacillales</taxon>
        <taxon>Paenibacillaceae</taxon>
    </lineage>
</organism>
<feature type="transmembrane region" description="Helical" evidence="1">
    <location>
        <begin position="131"/>
        <end position="154"/>
    </location>
</feature>
<dbReference type="Pfam" id="PF14378">
    <property type="entry name" value="PAP2_3"/>
    <property type="match status" value="1"/>
</dbReference>
<feature type="transmembrane region" description="Helical" evidence="1">
    <location>
        <begin position="47"/>
        <end position="67"/>
    </location>
</feature>
<dbReference type="Proteomes" id="UP001597497">
    <property type="component" value="Unassembled WGS sequence"/>
</dbReference>
<feature type="transmembrane region" description="Helical" evidence="1">
    <location>
        <begin position="6"/>
        <end position="26"/>
    </location>
</feature>
<keyword evidence="1" id="KW-1133">Transmembrane helix</keyword>
<protein>
    <submittedName>
        <fullName evidence="3">Phosphatase PAP2 family protein</fullName>
    </submittedName>
</protein>
<keyword evidence="1" id="KW-0812">Transmembrane</keyword>
<reference evidence="4" key="1">
    <citation type="journal article" date="2019" name="Int. J. Syst. Evol. Microbiol.">
        <title>The Global Catalogue of Microorganisms (GCM) 10K type strain sequencing project: providing services to taxonomists for standard genome sequencing and annotation.</title>
        <authorList>
            <consortium name="The Broad Institute Genomics Platform"/>
            <consortium name="The Broad Institute Genome Sequencing Center for Infectious Disease"/>
            <person name="Wu L."/>
            <person name="Ma J."/>
        </authorList>
    </citation>
    <scope>NUCLEOTIDE SEQUENCE [LARGE SCALE GENOMIC DNA]</scope>
    <source>
        <strain evidence="4">KCTC 33676</strain>
    </source>
</reference>
<evidence type="ECO:0000313" key="3">
    <source>
        <dbReference type="EMBL" id="MFD2670454.1"/>
    </source>
</evidence>
<keyword evidence="4" id="KW-1185">Reference proteome</keyword>
<dbReference type="InterPro" id="IPR036938">
    <property type="entry name" value="PAP2/HPO_sf"/>
</dbReference>
<evidence type="ECO:0000313" key="4">
    <source>
        <dbReference type="Proteomes" id="UP001597497"/>
    </source>
</evidence>
<proteinExistence type="predicted"/>
<feature type="transmembrane region" description="Helical" evidence="1">
    <location>
        <begin position="104"/>
        <end position="124"/>
    </location>
</feature>
<dbReference type="SUPFAM" id="SSF48317">
    <property type="entry name" value="Acid phosphatase/Vanadium-dependent haloperoxidase"/>
    <property type="match status" value="1"/>
</dbReference>
<sequence length="286" mass="32904">MFVFQSMNHVFAFTTITAMIMLVWVLRKNPLMVGVDFIKHMFTSRKYMLHFIGMIAILYLNKLELLLEAHYQFAKDLTSKVYALEGNLVYHFQSFFEHEALTAILAYVYIIVFPAILVSSIGIYTTTRHYALYYALCYAVMLNYLIAIPFYLFVPVNEVWAFEPIGVRFLMLDVFPSFEDSYRNLSGLDNCFPSLHTSLSVTLAIIAWHHPSRLWKGIATLSAVTVIFSIFYLGIHWVTDMAGGLILGTFAAFTGLRLAKYRDSQPSLVPSVRRMKREQSVHERSV</sequence>
<dbReference type="InterPro" id="IPR026841">
    <property type="entry name" value="Aur1/Ipt1"/>
</dbReference>
<feature type="transmembrane region" description="Helical" evidence="1">
    <location>
        <begin position="217"/>
        <end position="235"/>
    </location>
</feature>
<dbReference type="RefSeq" id="WP_379927838.1">
    <property type="nucleotide sequence ID" value="NZ_JBHUMM010000002.1"/>
</dbReference>
<evidence type="ECO:0000259" key="2">
    <source>
        <dbReference type="Pfam" id="PF14378"/>
    </source>
</evidence>
<gene>
    <name evidence="3" type="ORF">ACFSUC_02385</name>
</gene>
<keyword evidence="1" id="KW-0472">Membrane</keyword>
<evidence type="ECO:0000256" key="1">
    <source>
        <dbReference type="SAM" id="Phobius"/>
    </source>
</evidence>
<dbReference type="CDD" id="cd03386">
    <property type="entry name" value="PAP2_Aur1_like"/>
    <property type="match status" value="1"/>
</dbReference>